<comment type="caution">
    <text evidence="4">The sequence shown here is derived from an EMBL/GenBank/DDBJ whole genome shotgun (WGS) entry which is preliminary data.</text>
</comment>
<dbReference type="OrthoDB" id="3233650at2"/>
<evidence type="ECO:0000313" key="4">
    <source>
        <dbReference type="EMBL" id="PPJ34978.1"/>
    </source>
</evidence>
<dbReference type="NCBIfam" id="TIGR01554">
    <property type="entry name" value="major_cap_HK97"/>
    <property type="match status" value="1"/>
</dbReference>
<feature type="region of interest" description="Disordered" evidence="2">
    <location>
        <begin position="1"/>
        <end position="38"/>
    </location>
</feature>
<dbReference type="InterPro" id="IPR054612">
    <property type="entry name" value="Phage_capsid-like_C"/>
</dbReference>
<dbReference type="SUPFAM" id="SSF56563">
    <property type="entry name" value="Major capsid protein gp5"/>
    <property type="match status" value="1"/>
</dbReference>
<reference evidence="4 5" key="1">
    <citation type="submission" date="2018-02" db="EMBL/GenBank/DDBJ databases">
        <title>8 Nocardia nova and 1 Nocardia cyriacigeorgica strain used for evolution to TMP-SMX.</title>
        <authorList>
            <person name="Mehta H."/>
            <person name="Weng J."/>
            <person name="Shamoo Y."/>
        </authorList>
    </citation>
    <scope>NUCLEOTIDE SEQUENCE [LARGE SCALE GENOMIC DNA]</scope>
    <source>
        <strain evidence="4 5">MDA3139</strain>
    </source>
</reference>
<dbReference type="EMBL" id="PSZC01000026">
    <property type="protein sequence ID" value="PPJ34978.1"/>
    <property type="molecule type" value="Genomic_DNA"/>
</dbReference>
<comment type="subcellular location">
    <subcellularLocation>
        <location evidence="1">Virion</location>
    </subcellularLocation>
</comment>
<evidence type="ECO:0000256" key="1">
    <source>
        <dbReference type="ARBA" id="ARBA00004328"/>
    </source>
</evidence>
<gene>
    <name evidence="4" type="ORF">C5E45_28275</name>
</gene>
<protein>
    <submittedName>
        <fullName evidence="4">Phage major capsid protein</fullName>
    </submittedName>
</protein>
<feature type="domain" description="Phage capsid-like C-terminal" evidence="3">
    <location>
        <begin position="55"/>
        <end position="314"/>
    </location>
</feature>
<evidence type="ECO:0000259" key="3">
    <source>
        <dbReference type="Pfam" id="PF05065"/>
    </source>
</evidence>
<evidence type="ECO:0000313" key="5">
    <source>
        <dbReference type="Proteomes" id="UP000239874"/>
    </source>
</evidence>
<dbReference type="Gene3D" id="3.30.2400.10">
    <property type="entry name" value="Major capsid protein gp5"/>
    <property type="match status" value="1"/>
</dbReference>
<dbReference type="Pfam" id="PF05065">
    <property type="entry name" value="Phage_capsid"/>
    <property type="match status" value="1"/>
</dbReference>
<dbReference type="AlphaFoldDB" id="A0A2S6AID0"/>
<dbReference type="Proteomes" id="UP000239874">
    <property type="component" value="Unassembled WGS sequence"/>
</dbReference>
<dbReference type="InterPro" id="IPR024455">
    <property type="entry name" value="Phage_capsid"/>
</dbReference>
<proteinExistence type="predicted"/>
<evidence type="ECO:0000256" key="2">
    <source>
        <dbReference type="SAM" id="MobiDB-lite"/>
    </source>
</evidence>
<accession>A0A2S6AID0</accession>
<dbReference type="Gene3D" id="3.30.2320.10">
    <property type="entry name" value="hypothetical protein PF0899 domain"/>
    <property type="match status" value="1"/>
</dbReference>
<organism evidence="4 5">
    <name type="scientific">Nocardia nova</name>
    <dbReference type="NCBI Taxonomy" id="37330"/>
    <lineage>
        <taxon>Bacteria</taxon>
        <taxon>Bacillati</taxon>
        <taxon>Actinomycetota</taxon>
        <taxon>Actinomycetes</taxon>
        <taxon>Mycobacteriales</taxon>
        <taxon>Nocardiaceae</taxon>
        <taxon>Nocardia</taxon>
    </lineage>
</organism>
<name>A0A2S6AID0_9NOCA</name>
<sequence length="319" mass="33659">MAQPGARTLRTYAPGGHRAARRQREHTSSVHARPRSPNMAATAYTSTAVATSFHPDEIESLIIQPATRVSVALTAATIVPTHATTVRFPIITDDPSASWVGEGEEIPVSDAESDEIEVTPKKLATLTVISSELADDSSPESQELIGAAIARDIAKKIDAAFFADTTTKGPSGLLSVAAAQVVDTGATIANTDPFAEALAKAENVGATINTWAAHPDTVLALAKVKKATGSNEPLLGNDPTKPTQRTVLGVPLMPTPAVPAGTIWGIPKDRTFVVLRKETDLQISAHSHFTSDRISIRAITRLGFGFPHPAALVRMYDAP</sequence>